<evidence type="ECO:0000313" key="2">
    <source>
        <dbReference type="EMBL" id="QJD97748.1"/>
    </source>
</evidence>
<feature type="transmembrane region" description="Helical" evidence="1">
    <location>
        <begin position="219"/>
        <end position="239"/>
    </location>
</feature>
<proteinExistence type="predicted"/>
<dbReference type="Pfam" id="PF11028">
    <property type="entry name" value="TMEM260-like"/>
    <property type="match status" value="1"/>
</dbReference>
<dbReference type="PANTHER" id="PTHR16214:SF3">
    <property type="entry name" value="TRANSMEMBRANE PROTEIN 260"/>
    <property type="match status" value="1"/>
</dbReference>
<evidence type="ECO:0000313" key="3">
    <source>
        <dbReference type="Proteomes" id="UP000503278"/>
    </source>
</evidence>
<sequence length="1003" mass="114354">MHYHKINNLLGWFCFAIAAITYILTLEPSVSFWDCGEFISCAYRLQVSHQPGYPLFAMIGKAFSLLSMSNKAKVPYFTNMSSALASAATVMFLFWTITALAKKLLVKKDESISQGQLCLIMGAGIVGALAFSFTDTFWFSAVETIVFAWAALCVAVVVWAMLKWDAHADEPGADRYLVLIAYVMGLSIGIHLLNLLTIPALTFIYYFRRSKKISTKNTLIALSCGITLLALVQFGIIQYTVKLAAYFDLFFVNTLHLNFGSGVLVFLLLLVGALVTGIVYSIRKNKPVLNLALVCITFIYLGYSSFAMIPIRAHAGTNLNNYHPDNAFVLQRYLNRVQYIAPPLLYGPYFDAQTMDQKDGAPIYRKGKNTYEIVGKEQKLIYDHNTILPRIYSNDGQDPLFYKQWLQLADGQTPTFKDNLSFLFSWQIYQMYFRYFLWNFVGRYNDSDGQTSTTNLNGNWTSGWFDSSKHLPKSVIQNNTYTPLYALPLLIGLLGAVYHFRQNKKDASVIALLYFFMGIAIVLYVNQPSVQPRERDYSYIGSFYAFAIWIGLGVLAIAQLIQKKLKSHYAALAATVICVLAAPVLMANQEWKNHDRSTKLTPHDMAYNYLNSCEQNAILFTYGDNDTYPLWYIQEVEGVRPDVRLVNLSLFSADWNIRQMKHSANQAAALPITMNDDLFKEGVRDYLTYQDAKLPDSVELKDIFDFLISDNNAAKLEYSDGTHMNYLPTKHFKLTVNANEVIKNGALPSRLKNHIVPVMEWQYPSNAITKDQLALMDILVHNHWKRPIYFTNSAPDASILGLRSYLYNEGFAYHLLPIKADTTQAETDQTNTLVMYQNIMNKFKWGNMKQARYLDEQSTHLFYPFIISTFANLSQNLLQEGHTDLARKTLSRYNQVMPDLYPYIDVAARKVYMADTACHLQDFKLANQMLTSVDGYLKDQLDYNYHQLQNHADTMNMRDVQIGLSLLNDMASLASNYHQLTVGNQLKEHLEDYKSKFAILFKQ</sequence>
<feature type="transmembrane region" description="Helical" evidence="1">
    <location>
        <begin position="12"/>
        <end position="33"/>
    </location>
</feature>
<dbReference type="EMBL" id="CP051682">
    <property type="protein sequence ID" value="QJD97748.1"/>
    <property type="molecule type" value="Genomic_DNA"/>
</dbReference>
<accession>A0A7L5E551</accession>
<feature type="transmembrane region" description="Helical" evidence="1">
    <location>
        <begin position="82"/>
        <end position="101"/>
    </location>
</feature>
<keyword evidence="1" id="KW-0472">Membrane</keyword>
<feature type="transmembrane region" description="Helical" evidence="1">
    <location>
        <begin position="537"/>
        <end position="557"/>
    </location>
</feature>
<dbReference type="AlphaFoldDB" id="A0A7L5E551"/>
<gene>
    <name evidence="2" type="ORF">HH214_18645</name>
</gene>
<feature type="transmembrane region" description="Helical" evidence="1">
    <location>
        <begin position="53"/>
        <end position="70"/>
    </location>
</feature>
<feature type="transmembrane region" description="Helical" evidence="1">
    <location>
        <begin position="259"/>
        <end position="282"/>
    </location>
</feature>
<reference evidence="2 3" key="1">
    <citation type="submission" date="2020-04" db="EMBL/GenBank/DDBJ databases">
        <title>Genome sequencing of novel species.</title>
        <authorList>
            <person name="Heo J."/>
            <person name="Kim S.-J."/>
            <person name="Kim J.-S."/>
            <person name="Hong S.-B."/>
            <person name="Kwon S.-W."/>
        </authorList>
    </citation>
    <scope>NUCLEOTIDE SEQUENCE [LARGE SCALE GENOMIC DNA]</scope>
    <source>
        <strain evidence="2 3">F39-2</strain>
    </source>
</reference>
<keyword evidence="3" id="KW-1185">Reference proteome</keyword>
<evidence type="ECO:0000256" key="1">
    <source>
        <dbReference type="SAM" id="Phobius"/>
    </source>
</evidence>
<protein>
    <submittedName>
        <fullName evidence="2">DUF2723 domain-containing protein</fullName>
    </submittedName>
</protein>
<dbReference type="InterPro" id="IPR021280">
    <property type="entry name" value="TMEM260-like"/>
</dbReference>
<name>A0A7L5E551_9SPHI</name>
<feature type="transmembrane region" description="Helical" evidence="1">
    <location>
        <begin position="113"/>
        <end position="133"/>
    </location>
</feature>
<feature type="transmembrane region" description="Helical" evidence="1">
    <location>
        <begin position="289"/>
        <end position="311"/>
    </location>
</feature>
<feature type="transmembrane region" description="Helical" evidence="1">
    <location>
        <begin position="481"/>
        <end position="500"/>
    </location>
</feature>
<dbReference type="PANTHER" id="PTHR16214">
    <property type="entry name" value="TRANSMEMBRANE PROTEIN 260"/>
    <property type="match status" value="1"/>
</dbReference>
<keyword evidence="1" id="KW-1133">Transmembrane helix</keyword>
<dbReference type="KEGG" id="mrob:HH214_18645"/>
<dbReference type="Proteomes" id="UP000503278">
    <property type="component" value="Chromosome"/>
</dbReference>
<feature type="transmembrane region" description="Helical" evidence="1">
    <location>
        <begin position="507"/>
        <end position="525"/>
    </location>
</feature>
<feature type="transmembrane region" description="Helical" evidence="1">
    <location>
        <begin position="176"/>
        <end position="207"/>
    </location>
</feature>
<dbReference type="RefSeq" id="WP_169610196.1">
    <property type="nucleotide sequence ID" value="NZ_CP051682.1"/>
</dbReference>
<keyword evidence="1" id="KW-0812">Transmembrane</keyword>
<dbReference type="InterPro" id="IPR052724">
    <property type="entry name" value="GT117_domain-containing"/>
</dbReference>
<feature type="transmembrane region" description="Helical" evidence="1">
    <location>
        <begin position="569"/>
        <end position="587"/>
    </location>
</feature>
<organism evidence="2 3">
    <name type="scientific">Mucilaginibacter robiniae</name>
    <dbReference type="NCBI Taxonomy" id="2728022"/>
    <lineage>
        <taxon>Bacteria</taxon>
        <taxon>Pseudomonadati</taxon>
        <taxon>Bacteroidota</taxon>
        <taxon>Sphingobacteriia</taxon>
        <taxon>Sphingobacteriales</taxon>
        <taxon>Sphingobacteriaceae</taxon>
        <taxon>Mucilaginibacter</taxon>
    </lineage>
</organism>
<feature type="transmembrane region" description="Helical" evidence="1">
    <location>
        <begin position="145"/>
        <end position="164"/>
    </location>
</feature>